<dbReference type="Proteomes" id="UP001488838">
    <property type="component" value="Unassembled WGS sequence"/>
</dbReference>
<evidence type="ECO:0000313" key="2">
    <source>
        <dbReference type="Proteomes" id="UP001488838"/>
    </source>
</evidence>
<dbReference type="EMBL" id="JBBHLL010000117">
    <property type="protein sequence ID" value="KAK7815002.1"/>
    <property type="molecule type" value="Genomic_DNA"/>
</dbReference>
<name>A0AAW0IKS7_MYOGA</name>
<keyword evidence="2" id="KW-1185">Reference proteome</keyword>
<gene>
    <name evidence="1" type="ORF">U0070_024345</name>
</gene>
<organism evidence="1 2">
    <name type="scientific">Myodes glareolus</name>
    <name type="common">Bank vole</name>
    <name type="synonym">Clethrionomys glareolus</name>
    <dbReference type="NCBI Taxonomy" id="447135"/>
    <lineage>
        <taxon>Eukaryota</taxon>
        <taxon>Metazoa</taxon>
        <taxon>Chordata</taxon>
        <taxon>Craniata</taxon>
        <taxon>Vertebrata</taxon>
        <taxon>Euteleostomi</taxon>
        <taxon>Mammalia</taxon>
        <taxon>Eutheria</taxon>
        <taxon>Euarchontoglires</taxon>
        <taxon>Glires</taxon>
        <taxon>Rodentia</taxon>
        <taxon>Myomorpha</taxon>
        <taxon>Muroidea</taxon>
        <taxon>Cricetidae</taxon>
        <taxon>Arvicolinae</taxon>
        <taxon>Myodes</taxon>
    </lineage>
</organism>
<accession>A0AAW0IKS7</accession>
<proteinExistence type="predicted"/>
<reference evidence="1 2" key="1">
    <citation type="journal article" date="2023" name="bioRxiv">
        <title>Conserved and derived expression patterns and positive selection on dental genes reveal complex evolutionary context of ever-growing rodent molars.</title>
        <authorList>
            <person name="Calamari Z.T."/>
            <person name="Song A."/>
            <person name="Cohen E."/>
            <person name="Akter M."/>
            <person name="Roy R.D."/>
            <person name="Hallikas O."/>
            <person name="Christensen M.M."/>
            <person name="Li P."/>
            <person name="Marangoni P."/>
            <person name="Jernvall J."/>
            <person name="Klein O.D."/>
        </authorList>
    </citation>
    <scope>NUCLEOTIDE SEQUENCE [LARGE SCALE GENOMIC DNA]</scope>
    <source>
        <strain evidence="1">V071</strain>
    </source>
</reference>
<sequence length="63" mass="7493">MCLNVFHISQRVRMAFLFEMAQRSTARQNRSLIIGKALRLVRVLLALYREGKPNRWSPLFERC</sequence>
<protein>
    <submittedName>
        <fullName evidence="1">Uncharacterized protein</fullName>
    </submittedName>
</protein>
<dbReference type="AlphaFoldDB" id="A0AAW0IKS7"/>
<evidence type="ECO:0000313" key="1">
    <source>
        <dbReference type="EMBL" id="KAK7815002.1"/>
    </source>
</evidence>
<comment type="caution">
    <text evidence="1">The sequence shown here is derived from an EMBL/GenBank/DDBJ whole genome shotgun (WGS) entry which is preliminary data.</text>
</comment>